<dbReference type="Pfam" id="PF19054">
    <property type="entry name" value="DUF5753"/>
    <property type="match status" value="1"/>
</dbReference>
<dbReference type="RefSeq" id="WP_012853024.1">
    <property type="nucleotide sequence ID" value="NC_013510.1"/>
</dbReference>
<dbReference type="EMBL" id="CP001738">
    <property type="protein sequence ID" value="ACY98240.1"/>
    <property type="molecule type" value="Genomic_DNA"/>
</dbReference>
<dbReference type="InterPro" id="IPR043917">
    <property type="entry name" value="DUF5753"/>
</dbReference>
<dbReference type="STRING" id="471852.Tcur_2688"/>
<organism evidence="2 3">
    <name type="scientific">Thermomonospora curvata (strain ATCC 19995 / DSM 43183 / JCM 3096 / KCTC 9072 / NBRC 15933 / NCIMB 10081 / Henssen B9)</name>
    <dbReference type="NCBI Taxonomy" id="471852"/>
    <lineage>
        <taxon>Bacteria</taxon>
        <taxon>Bacillati</taxon>
        <taxon>Actinomycetota</taxon>
        <taxon>Actinomycetes</taxon>
        <taxon>Streptosporangiales</taxon>
        <taxon>Thermomonosporaceae</taxon>
        <taxon>Thermomonospora</taxon>
    </lineage>
</organism>
<dbReference type="Gene3D" id="1.10.260.40">
    <property type="entry name" value="lambda repressor-like DNA-binding domains"/>
    <property type="match status" value="1"/>
</dbReference>
<dbReference type="OrthoDB" id="3469353at2"/>
<accession>D1A5U5</accession>
<dbReference type="eggNOG" id="COG1476">
    <property type="taxonomic scope" value="Bacteria"/>
</dbReference>
<dbReference type="Proteomes" id="UP000001918">
    <property type="component" value="Chromosome"/>
</dbReference>
<evidence type="ECO:0000313" key="3">
    <source>
        <dbReference type="Proteomes" id="UP000001918"/>
    </source>
</evidence>
<keyword evidence="3" id="KW-1185">Reference proteome</keyword>
<dbReference type="CDD" id="cd00093">
    <property type="entry name" value="HTH_XRE"/>
    <property type="match status" value="1"/>
</dbReference>
<proteinExistence type="predicted"/>
<dbReference type="PROSITE" id="PS50943">
    <property type="entry name" value="HTH_CROC1"/>
    <property type="match status" value="1"/>
</dbReference>
<dbReference type="SMART" id="SM00530">
    <property type="entry name" value="HTH_XRE"/>
    <property type="match status" value="1"/>
</dbReference>
<dbReference type="Pfam" id="PF13560">
    <property type="entry name" value="HTH_31"/>
    <property type="match status" value="1"/>
</dbReference>
<dbReference type="SUPFAM" id="SSF47413">
    <property type="entry name" value="lambda repressor-like DNA-binding domains"/>
    <property type="match status" value="1"/>
</dbReference>
<reference evidence="2 3" key="1">
    <citation type="journal article" date="2011" name="Stand. Genomic Sci.">
        <title>Complete genome sequence of Thermomonospora curvata type strain (B9).</title>
        <authorList>
            <person name="Chertkov O."/>
            <person name="Sikorski J."/>
            <person name="Nolan M."/>
            <person name="Lapidus A."/>
            <person name="Lucas S."/>
            <person name="Del Rio T.G."/>
            <person name="Tice H."/>
            <person name="Cheng J.F."/>
            <person name="Goodwin L."/>
            <person name="Pitluck S."/>
            <person name="Liolios K."/>
            <person name="Ivanova N."/>
            <person name="Mavromatis K."/>
            <person name="Mikhailova N."/>
            <person name="Ovchinnikova G."/>
            <person name="Pati A."/>
            <person name="Chen A."/>
            <person name="Palaniappan K."/>
            <person name="Djao O.D."/>
            <person name="Land M."/>
            <person name="Hauser L."/>
            <person name="Chang Y.J."/>
            <person name="Jeffries C.D."/>
            <person name="Brettin T."/>
            <person name="Han C."/>
            <person name="Detter J.C."/>
            <person name="Rohde M."/>
            <person name="Goker M."/>
            <person name="Woyke T."/>
            <person name="Bristow J."/>
            <person name="Eisen J.A."/>
            <person name="Markowitz V."/>
            <person name="Hugenholtz P."/>
            <person name="Klenk H.P."/>
            <person name="Kyrpides N.C."/>
        </authorList>
    </citation>
    <scope>NUCLEOTIDE SEQUENCE [LARGE SCALE GENOMIC DNA]</scope>
    <source>
        <strain evidence="3">ATCC 19995 / DSM 43183 / JCM 3096 / KCTC 9072 / NBRC 15933 / NCIMB 10081 / Henssen B9</strain>
    </source>
</reference>
<gene>
    <name evidence="2" type="ordered locus">Tcur_2688</name>
</gene>
<protein>
    <submittedName>
        <fullName evidence="2">Transcriptional regulator, XRE family</fullName>
    </submittedName>
</protein>
<dbReference type="KEGG" id="tcu:Tcur_2688"/>
<evidence type="ECO:0000259" key="1">
    <source>
        <dbReference type="PROSITE" id="PS50943"/>
    </source>
</evidence>
<dbReference type="GO" id="GO:0003677">
    <property type="term" value="F:DNA binding"/>
    <property type="evidence" value="ECO:0007669"/>
    <property type="project" value="InterPro"/>
</dbReference>
<dbReference type="HOGENOM" id="CLU_055817_0_0_11"/>
<dbReference type="AlphaFoldDB" id="D1A5U5"/>
<feature type="domain" description="HTH cro/C1-type" evidence="1">
    <location>
        <begin position="21"/>
        <end position="59"/>
    </location>
</feature>
<name>D1A5U5_THECD</name>
<dbReference type="InterPro" id="IPR001387">
    <property type="entry name" value="Cro/C1-type_HTH"/>
</dbReference>
<sequence>MAPRRRRGNVSPTLLAFGRQLRRYREEAGLTQESLGRRANNGRGVTSQYVGQVESGRTRCSREFAETMDRELKAGGRLLQLWDDLVLDAAFPVWFDWPVVEAEAVMLRSYQPIVIDGLLQTEAYARTLLFGDEDATAARLGRQKILHRSSPPPPTVVCLLDEAVLHNGLGGPEVMREQLEHLLEVISPRLTVQIVPRGIPHPGNTGAFAIATLDDRTEVAYADSALRGMTTSVGNEIQKVAESFEVIRSHALPVDQSVDFIKKVLEERWT</sequence>
<dbReference type="InterPro" id="IPR010982">
    <property type="entry name" value="Lambda_DNA-bd_dom_sf"/>
</dbReference>
<evidence type="ECO:0000313" key="2">
    <source>
        <dbReference type="EMBL" id="ACY98240.1"/>
    </source>
</evidence>